<dbReference type="InterPro" id="IPR052954">
    <property type="entry name" value="GPCR-Ligand_Int"/>
</dbReference>
<dbReference type="Pfam" id="PF10324">
    <property type="entry name" value="7TM_GPCR_Srw"/>
    <property type="match status" value="1"/>
</dbReference>
<keyword evidence="3 6" id="KW-1133">Transmembrane helix</keyword>
<feature type="transmembrane region" description="Helical" evidence="6">
    <location>
        <begin position="353"/>
        <end position="376"/>
    </location>
</feature>
<dbReference type="PANTHER" id="PTHR46641">
    <property type="entry name" value="FMRFAMIDE RECEPTOR-RELATED"/>
    <property type="match status" value="1"/>
</dbReference>
<dbReference type="PANTHER" id="PTHR46641:SF2">
    <property type="entry name" value="FMRFAMIDE RECEPTOR"/>
    <property type="match status" value="1"/>
</dbReference>
<dbReference type="EMBL" id="JACVVK020000784">
    <property type="protein sequence ID" value="KAK7446250.1"/>
    <property type="molecule type" value="Genomic_DNA"/>
</dbReference>
<accession>A0ABD0J0Q2</accession>
<evidence type="ECO:0000259" key="7">
    <source>
        <dbReference type="PROSITE" id="PS50262"/>
    </source>
</evidence>
<dbReference type="SUPFAM" id="SSF81321">
    <property type="entry name" value="Family A G protein-coupled receptor-like"/>
    <property type="match status" value="1"/>
</dbReference>
<dbReference type="InterPro" id="IPR017452">
    <property type="entry name" value="GPCR_Rhodpsn_7TM"/>
</dbReference>
<dbReference type="GO" id="GO:0016020">
    <property type="term" value="C:membrane"/>
    <property type="evidence" value="ECO:0007669"/>
    <property type="project" value="UniProtKB-SubCell"/>
</dbReference>
<evidence type="ECO:0000256" key="2">
    <source>
        <dbReference type="ARBA" id="ARBA00022692"/>
    </source>
</evidence>
<feature type="transmembrane region" description="Helical" evidence="6">
    <location>
        <begin position="259"/>
        <end position="279"/>
    </location>
</feature>
<dbReference type="Gene3D" id="1.20.1070.10">
    <property type="entry name" value="Rhodopsin 7-helix transmembrane proteins"/>
    <property type="match status" value="1"/>
</dbReference>
<evidence type="ECO:0000256" key="6">
    <source>
        <dbReference type="SAM" id="Phobius"/>
    </source>
</evidence>
<dbReference type="Proteomes" id="UP001519460">
    <property type="component" value="Unassembled WGS sequence"/>
</dbReference>
<evidence type="ECO:0000313" key="9">
    <source>
        <dbReference type="Proteomes" id="UP001519460"/>
    </source>
</evidence>
<feature type="compositionally biased region" description="Polar residues" evidence="5">
    <location>
        <begin position="14"/>
        <end position="23"/>
    </location>
</feature>
<evidence type="ECO:0000256" key="1">
    <source>
        <dbReference type="ARBA" id="ARBA00004370"/>
    </source>
</evidence>
<feature type="transmembrane region" description="Helical" evidence="6">
    <location>
        <begin position="309"/>
        <end position="333"/>
    </location>
</feature>
<name>A0ABD0J0Q2_9CAEN</name>
<feature type="compositionally biased region" description="Polar residues" evidence="5">
    <location>
        <begin position="397"/>
        <end position="410"/>
    </location>
</feature>
<feature type="region of interest" description="Disordered" evidence="5">
    <location>
        <begin position="1"/>
        <end position="23"/>
    </location>
</feature>
<keyword evidence="9" id="KW-1185">Reference proteome</keyword>
<feature type="domain" description="G-protein coupled receptors family 1 profile" evidence="7">
    <location>
        <begin position="95"/>
        <end position="369"/>
    </location>
</feature>
<reference evidence="8 9" key="1">
    <citation type="journal article" date="2023" name="Sci. Data">
        <title>Genome assembly of the Korean intertidal mud-creeper Batillaria attramentaria.</title>
        <authorList>
            <person name="Patra A.K."/>
            <person name="Ho P.T."/>
            <person name="Jun S."/>
            <person name="Lee S.J."/>
            <person name="Kim Y."/>
            <person name="Won Y.J."/>
        </authorList>
    </citation>
    <scope>NUCLEOTIDE SEQUENCE [LARGE SCALE GENOMIC DNA]</scope>
    <source>
        <strain evidence="8">Wonlab-2016</strain>
    </source>
</reference>
<keyword evidence="4 6" id="KW-0472">Membrane</keyword>
<evidence type="ECO:0000256" key="3">
    <source>
        <dbReference type="ARBA" id="ARBA00022989"/>
    </source>
</evidence>
<dbReference type="AlphaFoldDB" id="A0ABD0J0Q2"/>
<feature type="transmembrane region" description="Helical" evidence="6">
    <location>
        <begin position="115"/>
        <end position="139"/>
    </location>
</feature>
<evidence type="ECO:0000256" key="4">
    <source>
        <dbReference type="ARBA" id="ARBA00023136"/>
    </source>
</evidence>
<feature type="transmembrane region" description="Helical" evidence="6">
    <location>
        <begin position="199"/>
        <end position="218"/>
    </location>
</feature>
<gene>
    <name evidence="8" type="ORF">BaRGS_00040279</name>
</gene>
<dbReference type="PROSITE" id="PS50262">
    <property type="entry name" value="G_PROTEIN_RECEP_F1_2"/>
    <property type="match status" value="1"/>
</dbReference>
<evidence type="ECO:0000256" key="5">
    <source>
        <dbReference type="SAM" id="MobiDB-lite"/>
    </source>
</evidence>
<feature type="region of interest" description="Disordered" evidence="5">
    <location>
        <begin position="395"/>
        <end position="420"/>
    </location>
</feature>
<comment type="caution">
    <text evidence="8">The sequence shown here is derived from an EMBL/GenBank/DDBJ whole genome shotgun (WGS) entry which is preliminary data.</text>
</comment>
<proteinExistence type="predicted"/>
<sequence>MSGQDIDSFDTFPNGVSSPNLCNGSQTPSNVSNLLIPNDTASLPESVSPNPDMSENVLNTVDSVGEELMSEEVYTSANLVLGRVVYSLQALALVSNVINVLVMTRRSMRSSASRYLVSMSVVQLIYIVLLLVPTVHGLLTPRVMTDVFYLAYTIYVKNYVMSCLRRVLYVLHCLVSVERLLAVLLPLKAKNYVIVMKPVIFIVVTPIVIFIAHIHVALKLEVEEVVGEDNSTFHSYRYTDLYLRHPHLFSTLNVASKVIFVYGTLLFLVVANVVLIVALRIHAAKRRQMDTNINVSAARRRERQMTVTILVSTLIFTVLCLPTVSNSVVYNLVPESYGPFTTHRYLFQFVQSLGGACYVLAFSSDFFTYVSLSSAYRNTLLRMVKRMTRRGAEDVTKTSVSGMSVTQVTSAPRGGDDEKY</sequence>
<protein>
    <recommendedName>
        <fullName evidence="7">G-protein coupled receptors family 1 profile domain-containing protein</fullName>
    </recommendedName>
</protein>
<comment type="subcellular location">
    <subcellularLocation>
        <location evidence="1">Membrane</location>
    </subcellularLocation>
</comment>
<evidence type="ECO:0000313" key="8">
    <source>
        <dbReference type="EMBL" id="KAK7446250.1"/>
    </source>
</evidence>
<keyword evidence="2 6" id="KW-0812">Transmembrane</keyword>
<dbReference type="InterPro" id="IPR019427">
    <property type="entry name" value="7TM_GPCR_serpentine_rcpt_Srw"/>
</dbReference>
<organism evidence="8 9">
    <name type="scientific">Batillaria attramentaria</name>
    <dbReference type="NCBI Taxonomy" id="370345"/>
    <lineage>
        <taxon>Eukaryota</taxon>
        <taxon>Metazoa</taxon>
        <taxon>Spiralia</taxon>
        <taxon>Lophotrochozoa</taxon>
        <taxon>Mollusca</taxon>
        <taxon>Gastropoda</taxon>
        <taxon>Caenogastropoda</taxon>
        <taxon>Sorbeoconcha</taxon>
        <taxon>Cerithioidea</taxon>
        <taxon>Batillariidae</taxon>
        <taxon>Batillaria</taxon>
    </lineage>
</organism>
<feature type="transmembrane region" description="Helical" evidence="6">
    <location>
        <begin position="84"/>
        <end position="103"/>
    </location>
</feature>